<sequence>MAGLRNSRRPALQISDLEIRGTNRQPAAHSEEGVFLQDACDRLSSWQQLRFCEHPNVKKYETKGEYVTMEII</sequence>
<accession>A0A5J9U1V5</accession>
<feature type="non-terminal residue" evidence="1">
    <location>
        <position position="1"/>
    </location>
</feature>
<name>A0A5J9U1V5_9POAL</name>
<reference evidence="1 2" key="1">
    <citation type="journal article" date="2019" name="Sci. Rep.">
        <title>A high-quality genome of Eragrostis curvula grass provides insights into Poaceae evolution and supports new strategies to enhance forage quality.</title>
        <authorList>
            <person name="Carballo J."/>
            <person name="Santos B.A.C.M."/>
            <person name="Zappacosta D."/>
            <person name="Garbus I."/>
            <person name="Selva J.P."/>
            <person name="Gallo C.A."/>
            <person name="Diaz A."/>
            <person name="Albertini E."/>
            <person name="Caccamo M."/>
            <person name="Echenique V."/>
        </authorList>
    </citation>
    <scope>NUCLEOTIDE SEQUENCE [LARGE SCALE GENOMIC DNA]</scope>
    <source>
        <strain evidence="2">cv. Victoria</strain>
        <tissue evidence="1">Leaf</tissue>
    </source>
</reference>
<protein>
    <submittedName>
        <fullName evidence="1">Uncharacterized protein</fullName>
    </submittedName>
</protein>
<dbReference type="EMBL" id="RWGY01000029">
    <property type="protein sequence ID" value="TVU17584.1"/>
    <property type="molecule type" value="Genomic_DNA"/>
</dbReference>
<dbReference type="AlphaFoldDB" id="A0A5J9U1V5"/>
<dbReference type="Gramene" id="TVU17584">
    <property type="protein sequence ID" value="TVU17584"/>
    <property type="gene ID" value="EJB05_33628"/>
</dbReference>
<dbReference type="Proteomes" id="UP000324897">
    <property type="component" value="Chromosome 7"/>
</dbReference>
<keyword evidence="2" id="KW-1185">Reference proteome</keyword>
<comment type="caution">
    <text evidence="1">The sequence shown here is derived from an EMBL/GenBank/DDBJ whole genome shotgun (WGS) entry which is preliminary data.</text>
</comment>
<proteinExistence type="predicted"/>
<evidence type="ECO:0000313" key="2">
    <source>
        <dbReference type="Proteomes" id="UP000324897"/>
    </source>
</evidence>
<organism evidence="1 2">
    <name type="scientific">Eragrostis curvula</name>
    <name type="common">weeping love grass</name>
    <dbReference type="NCBI Taxonomy" id="38414"/>
    <lineage>
        <taxon>Eukaryota</taxon>
        <taxon>Viridiplantae</taxon>
        <taxon>Streptophyta</taxon>
        <taxon>Embryophyta</taxon>
        <taxon>Tracheophyta</taxon>
        <taxon>Spermatophyta</taxon>
        <taxon>Magnoliopsida</taxon>
        <taxon>Liliopsida</taxon>
        <taxon>Poales</taxon>
        <taxon>Poaceae</taxon>
        <taxon>PACMAD clade</taxon>
        <taxon>Chloridoideae</taxon>
        <taxon>Eragrostideae</taxon>
        <taxon>Eragrostidinae</taxon>
        <taxon>Eragrostis</taxon>
    </lineage>
</organism>
<evidence type="ECO:0000313" key="1">
    <source>
        <dbReference type="EMBL" id="TVU17584.1"/>
    </source>
</evidence>
<gene>
    <name evidence="1" type="ORF">EJB05_33628</name>
</gene>